<dbReference type="SMART" id="SM00387">
    <property type="entry name" value="HATPase_c"/>
    <property type="match status" value="1"/>
</dbReference>
<feature type="domain" description="PAC" evidence="9">
    <location>
        <begin position="349"/>
        <end position="401"/>
    </location>
</feature>
<dbReference type="PANTHER" id="PTHR43304:SF1">
    <property type="entry name" value="PAC DOMAIN-CONTAINING PROTEIN"/>
    <property type="match status" value="1"/>
</dbReference>
<evidence type="ECO:0000256" key="3">
    <source>
        <dbReference type="ARBA" id="ARBA00022553"/>
    </source>
</evidence>
<dbReference type="NCBIfam" id="TIGR00229">
    <property type="entry name" value="sensory_box"/>
    <property type="match status" value="1"/>
</dbReference>
<dbReference type="PROSITE" id="PS50113">
    <property type="entry name" value="PAC"/>
    <property type="match status" value="1"/>
</dbReference>
<keyword evidence="11" id="KW-1185">Reference proteome</keyword>
<dbReference type="eggNOG" id="COG4251">
    <property type="taxonomic scope" value="Bacteria"/>
</dbReference>
<dbReference type="Pfam" id="PF08448">
    <property type="entry name" value="PAS_4"/>
    <property type="match status" value="1"/>
</dbReference>
<dbReference type="Pfam" id="PF02518">
    <property type="entry name" value="HATPase_c"/>
    <property type="match status" value="1"/>
</dbReference>
<feature type="transmembrane region" description="Helical" evidence="6">
    <location>
        <begin position="48"/>
        <end position="68"/>
    </location>
</feature>
<dbReference type="AlphaFoldDB" id="M2ZUW2"/>
<evidence type="ECO:0000256" key="4">
    <source>
        <dbReference type="ARBA" id="ARBA00022679"/>
    </source>
</evidence>
<comment type="caution">
    <text evidence="10">The sequence shown here is derived from an EMBL/GenBank/DDBJ whole genome shotgun (WGS) entry which is preliminary data.</text>
</comment>
<evidence type="ECO:0000313" key="11">
    <source>
        <dbReference type="Proteomes" id="UP000011744"/>
    </source>
</evidence>
<evidence type="ECO:0000256" key="5">
    <source>
        <dbReference type="ARBA" id="ARBA00022777"/>
    </source>
</evidence>
<dbReference type="RefSeq" id="WP_008614833.1">
    <property type="nucleotide sequence ID" value="NZ_AONQ01000008.1"/>
</dbReference>
<dbReference type="SMART" id="SM00091">
    <property type="entry name" value="PAS"/>
    <property type="match status" value="1"/>
</dbReference>
<evidence type="ECO:0000256" key="2">
    <source>
        <dbReference type="ARBA" id="ARBA00012438"/>
    </source>
</evidence>
<dbReference type="GO" id="GO:0000155">
    <property type="term" value="F:phosphorelay sensor kinase activity"/>
    <property type="evidence" value="ECO:0007669"/>
    <property type="project" value="InterPro"/>
</dbReference>
<keyword evidence="6" id="KW-0812">Transmembrane</keyword>
<evidence type="ECO:0000256" key="1">
    <source>
        <dbReference type="ARBA" id="ARBA00000085"/>
    </source>
</evidence>
<dbReference type="PROSITE" id="PS50112">
    <property type="entry name" value="PAS"/>
    <property type="match status" value="1"/>
</dbReference>
<dbReference type="SUPFAM" id="SSF55785">
    <property type="entry name" value="PYP-like sensor domain (PAS domain)"/>
    <property type="match status" value="1"/>
</dbReference>
<dbReference type="SMART" id="SM00388">
    <property type="entry name" value="HisKA"/>
    <property type="match status" value="1"/>
</dbReference>
<feature type="domain" description="PAS" evidence="8">
    <location>
        <begin position="276"/>
        <end position="346"/>
    </location>
</feature>
<feature type="transmembrane region" description="Helical" evidence="6">
    <location>
        <begin position="80"/>
        <end position="98"/>
    </location>
</feature>
<dbReference type="InterPro" id="IPR036890">
    <property type="entry name" value="HATPase_C_sf"/>
</dbReference>
<evidence type="ECO:0000256" key="6">
    <source>
        <dbReference type="SAM" id="Phobius"/>
    </source>
</evidence>
<name>M2ZUW2_9PROT</name>
<accession>M2ZUW2</accession>
<evidence type="ECO:0000259" key="8">
    <source>
        <dbReference type="PROSITE" id="PS50112"/>
    </source>
</evidence>
<dbReference type="SUPFAM" id="SSF55874">
    <property type="entry name" value="ATPase domain of HSP90 chaperone/DNA topoisomerase II/histidine kinase"/>
    <property type="match status" value="1"/>
</dbReference>
<gene>
    <name evidence="10" type="ORF">H261_04545</name>
</gene>
<evidence type="ECO:0000259" key="9">
    <source>
        <dbReference type="PROSITE" id="PS50113"/>
    </source>
</evidence>
<sequence>MVSRVEKSILPLVLPPLSLLVAAGLCGVAVQAVPPGRVFDDPASYLPVHSILEMISIAVSLMVFSLGWTAHRADQSQRNLILGLAALVAGTIDIFHTLSYPGMPDLGAPSDTEKTINLWLLGRLAMAVGLILAVAAPEHQWSGARRRWWLAGIGLLTMLLVTAGLFHPEWFPRTFIPGSGLTPFKVNAEYTLALAYVAASSLLTLEFRRTGDRNDLKMAVAAWILALSGLLLTLYGEVGDVFNLAGHVGKALAYLLIYNALFVSGVQTPYDALAKEQALLRTLMDSVPDLIFFKDPQSRYLGYNRAFAAYCGRPEAGMIGRTDDEFVPPEIAEFYRSKDREAMAAGRPTSNEEWIDYPDGRRVLLETVKAPIHDHRGSLLGMVGVSRDITGRKSAEEKLRRAHYDLEMVTAVAAHDLQEPARTIASFLQLLQLRYGDKLGEDADQYITYAVEGAHRMRAQLAGLLEYTLIDRADASFPPVDASTILAQALDGLRPRIGEAGAAVVQESLPVINADPGQLRVLLQHLIGNAIKFRHPDRKPEIRVTAARLPDCWEFSVADNGIGIEEDYWDKIFVVFQRLHSLHHYEGTGIGLAICRKIVERHGGRIRVVSVPGQGSTFSFTLPDRA</sequence>
<dbReference type="PATRIC" id="fig|1244869.3.peg.914"/>
<dbReference type="CDD" id="cd00082">
    <property type="entry name" value="HisKA"/>
    <property type="match status" value="1"/>
</dbReference>
<proteinExistence type="predicted"/>
<feature type="transmembrane region" description="Helical" evidence="6">
    <location>
        <begin position="148"/>
        <end position="168"/>
    </location>
</feature>
<organism evidence="10 11">
    <name type="scientific">Paramagnetospirillum caucaseum</name>
    <dbReference type="NCBI Taxonomy" id="1244869"/>
    <lineage>
        <taxon>Bacteria</taxon>
        <taxon>Pseudomonadati</taxon>
        <taxon>Pseudomonadota</taxon>
        <taxon>Alphaproteobacteria</taxon>
        <taxon>Rhodospirillales</taxon>
        <taxon>Magnetospirillaceae</taxon>
        <taxon>Paramagnetospirillum</taxon>
    </lineage>
</organism>
<dbReference type="InterPro" id="IPR000700">
    <property type="entry name" value="PAS-assoc_C"/>
</dbReference>
<dbReference type="PANTHER" id="PTHR43304">
    <property type="entry name" value="PHYTOCHROME-LIKE PROTEIN CPH1"/>
    <property type="match status" value="1"/>
</dbReference>
<dbReference type="PROSITE" id="PS50109">
    <property type="entry name" value="HIS_KIN"/>
    <property type="match status" value="1"/>
</dbReference>
<dbReference type="InterPro" id="IPR003661">
    <property type="entry name" value="HisK_dim/P_dom"/>
</dbReference>
<dbReference type="Gene3D" id="3.30.450.20">
    <property type="entry name" value="PAS domain"/>
    <property type="match status" value="1"/>
</dbReference>
<dbReference type="Gene3D" id="1.10.287.130">
    <property type="match status" value="1"/>
</dbReference>
<keyword evidence="6" id="KW-1133">Transmembrane helix</keyword>
<dbReference type="SUPFAM" id="SSF47384">
    <property type="entry name" value="Homodimeric domain of signal transducing histidine kinase"/>
    <property type="match status" value="1"/>
</dbReference>
<dbReference type="Pfam" id="PF17159">
    <property type="entry name" value="MASE3"/>
    <property type="match status" value="1"/>
</dbReference>
<dbReference type="CDD" id="cd16921">
    <property type="entry name" value="HATPase_FilI-like"/>
    <property type="match status" value="1"/>
</dbReference>
<dbReference type="InterPro" id="IPR033425">
    <property type="entry name" value="MASE3"/>
</dbReference>
<keyword evidence="3" id="KW-0597">Phosphoprotein</keyword>
<evidence type="ECO:0000313" key="10">
    <source>
        <dbReference type="EMBL" id="EME71177.1"/>
    </source>
</evidence>
<dbReference type="STRING" id="1244869.H261_04545"/>
<dbReference type="EC" id="2.7.13.3" evidence="2"/>
<dbReference type="InterPro" id="IPR003594">
    <property type="entry name" value="HATPase_dom"/>
</dbReference>
<feature type="transmembrane region" description="Helical" evidence="6">
    <location>
        <begin position="219"/>
        <end position="236"/>
    </location>
</feature>
<feature type="transmembrane region" description="Helical" evidence="6">
    <location>
        <begin position="118"/>
        <end position="136"/>
    </location>
</feature>
<dbReference type="InterPro" id="IPR013656">
    <property type="entry name" value="PAS_4"/>
</dbReference>
<keyword evidence="6" id="KW-0472">Membrane</keyword>
<protein>
    <recommendedName>
        <fullName evidence="2">histidine kinase</fullName>
        <ecNumber evidence="2">2.7.13.3</ecNumber>
    </recommendedName>
</protein>
<keyword evidence="5 10" id="KW-0418">Kinase</keyword>
<keyword evidence="4" id="KW-0808">Transferase</keyword>
<dbReference type="InterPro" id="IPR004358">
    <property type="entry name" value="Sig_transdc_His_kin-like_C"/>
</dbReference>
<dbReference type="CDD" id="cd00130">
    <property type="entry name" value="PAS"/>
    <property type="match status" value="1"/>
</dbReference>
<dbReference type="InterPro" id="IPR035965">
    <property type="entry name" value="PAS-like_dom_sf"/>
</dbReference>
<evidence type="ECO:0000259" key="7">
    <source>
        <dbReference type="PROSITE" id="PS50109"/>
    </source>
</evidence>
<dbReference type="PRINTS" id="PR00344">
    <property type="entry name" value="BCTRLSENSOR"/>
</dbReference>
<feature type="transmembrane region" description="Helical" evidence="6">
    <location>
        <begin position="188"/>
        <end position="207"/>
    </location>
</feature>
<reference evidence="10 11" key="1">
    <citation type="journal article" date="2014" name="Genome Announc.">
        <title>Draft Genome Sequence of Magnetospirillum sp. Strain SO-1, a Freshwater Magnetotactic Bacterium Isolated from the Ol'khovka River, Russia.</title>
        <authorList>
            <person name="Grouzdev D.S."/>
            <person name="Dziuba M.V."/>
            <person name="Sukhacheva M.S."/>
            <person name="Mardanov A.V."/>
            <person name="Beletskiy A.V."/>
            <person name="Kuznetsov B.B."/>
            <person name="Skryabin K.G."/>
        </authorList>
    </citation>
    <scope>NUCLEOTIDE SEQUENCE [LARGE SCALE GENOMIC DNA]</scope>
    <source>
        <strain evidence="10 11">SO-1</strain>
    </source>
</reference>
<dbReference type="EMBL" id="AONQ01000008">
    <property type="protein sequence ID" value="EME71177.1"/>
    <property type="molecule type" value="Genomic_DNA"/>
</dbReference>
<dbReference type="InterPro" id="IPR005467">
    <property type="entry name" value="His_kinase_dom"/>
</dbReference>
<comment type="catalytic activity">
    <reaction evidence="1">
        <text>ATP + protein L-histidine = ADP + protein N-phospho-L-histidine.</text>
        <dbReference type="EC" id="2.7.13.3"/>
    </reaction>
</comment>
<feature type="domain" description="Histidine kinase" evidence="7">
    <location>
        <begin position="412"/>
        <end position="626"/>
    </location>
</feature>
<dbReference type="Gene3D" id="3.30.565.10">
    <property type="entry name" value="Histidine kinase-like ATPase, C-terminal domain"/>
    <property type="match status" value="1"/>
</dbReference>
<dbReference type="InterPro" id="IPR000014">
    <property type="entry name" value="PAS"/>
</dbReference>
<dbReference type="FunFam" id="3.30.565.10:FF:000006">
    <property type="entry name" value="Sensor histidine kinase WalK"/>
    <property type="match status" value="1"/>
</dbReference>
<dbReference type="InterPro" id="IPR036097">
    <property type="entry name" value="HisK_dim/P_sf"/>
</dbReference>
<dbReference type="InterPro" id="IPR052162">
    <property type="entry name" value="Sensor_kinase/Photoreceptor"/>
</dbReference>
<dbReference type="Proteomes" id="UP000011744">
    <property type="component" value="Unassembled WGS sequence"/>
</dbReference>